<sequence>MIGKVIGAFVGDKLAKQTRGMGGATGAALGVAATSLIARLSLPSMLAILAGGYAAKRYSERNGTTPNRAEMP</sequence>
<dbReference type="OrthoDB" id="7392176at2"/>
<keyword evidence="2" id="KW-1185">Reference proteome</keyword>
<organism evidence="1 2">
    <name type="scientific">Qipengyuania pelagi</name>
    <dbReference type="NCBI Taxonomy" id="994320"/>
    <lineage>
        <taxon>Bacteria</taxon>
        <taxon>Pseudomonadati</taxon>
        <taxon>Pseudomonadota</taxon>
        <taxon>Alphaproteobacteria</taxon>
        <taxon>Sphingomonadales</taxon>
        <taxon>Erythrobacteraceae</taxon>
        <taxon>Qipengyuania</taxon>
    </lineage>
</organism>
<comment type="caution">
    <text evidence="1">The sequence shown here is derived from an EMBL/GenBank/DDBJ whole genome shotgun (WGS) entry which is preliminary data.</text>
</comment>
<dbReference type="AlphaFoldDB" id="A0A844Y9P1"/>
<dbReference type="Proteomes" id="UP000430272">
    <property type="component" value="Unassembled WGS sequence"/>
</dbReference>
<evidence type="ECO:0000313" key="2">
    <source>
        <dbReference type="Proteomes" id="UP000430272"/>
    </source>
</evidence>
<gene>
    <name evidence="1" type="ORF">GRI47_09095</name>
</gene>
<reference evidence="1 2" key="1">
    <citation type="submission" date="2019-12" db="EMBL/GenBank/DDBJ databases">
        <title>Genomic-based taxomic classification of the family Erythrobacteraceae.</title>
        <authorList>
            <person name="Xu L."/>
        </authorList>
    </citation>
    <scope>NUCLEOTIDE SEQUENCE [LARGE SCALE GENOMIC DNA]</scope>
    <source>
        <strain evidence="1 2">JCM 17468</strain>
    </source>
</reference>
<dbReference type="EMBL" id="WTYD01000001">
    <property type="protein sequence ID" value="MXO54159.1"/>
    <property type="molecule type" value="Genomic_DNA"/>
</dbReference>
<dbReference type="RefSeq" id="WP_160660933.1">
    <property type="nucleotide sequence ID" value="NZ_BAABDV010000001.1"/>
</dbReference>
<protein>
    <submittedName>
        <fullName evidence="1">Uncharacterized protein</fullName>
    </submittedName>
</protein>
<proteinExistence type="predicted"/>
<accession>A0A844Y9P1</accession>
<name>A0A844Y9P1_9SPHN</name>
<evidence type="ECO:0000313" key="1">
    <source>
        <dbReference type="EMBL" id="MXO54159.1"/>
    </source>
</evidence>